<evidence type="ECO:0000313" key="2">
    <source>
        <dbReference type="EMBL" id="ANC57888.1"/>
    </source>
</evidence>
<feature type="signal peptide" evidence="1">
    <location>
        <begin position="1"/>
        <end position="23"/>
    </location>
</feature>
<dbReference type="AlphaFoldDB" id="A0A168PH83"/>
<accession>A0A168PH83</accession>
<protein>
    <submittedName>
        <fullName evidence="2">Uncharacterized protein</fullName>
    </submittedName>
</protein>
<evidence type="ECO:0000256" key="1">
    <source>
        <dbReference type="SAM" id="SignalP"/>
    </source>
</evidence>
<dbReference type="EMBL" id="KU926705">
    <property type="protein sequence ID" value="ANC57888.1"/>
    <property type="molecule type" value="Genomic_DNA"/>
</dbReference>
<name>A0A168PH83_9GAMM</name>
<keyword evidence="1" id="KW-0732">Signal</keyword>
<organism evidence="2">
    <name type="scientific">Colwellia sp. C1</name>
    <dbReference type="NCBI Taxonomy" id="1737566"/>
    <lineage>
        <taxon>Bacteria</taxon>
        <taxon>Pseudomonadati</taxon>
        <taxon>Pseudomonadota</taxon>
        <taxon>Gammaproteobacteria</taxon>
        <taxon>Alteromonadales</taxon>
        <taxon>Colwelliaceae</taxon>
        <taxon>Colwellia</taxon>
    </lineage>
</organism>
<feature type="chain" id="PRO_5007899591" evidence="1">
    <location>
        <begin position="24"/>
        <end position="133"/>
    </location>
</feature>
<proteinExistence type="predicted"/>
<sequence>MKNLSKILAVATLAISMTTHVNAKPNSLFTLENLERQRAALLDNLTTKKLTTYRREQETKQLIKRLVDLERMVLRDDRIAASNSIMAKNAFEHYELTFLVHAGSESKKSPMAHWLYSLKITDESIVQSRAGAR</sequence>
<reference evidence="2" key="1">
    <citation type="submission" date="2016-03" db="EMBL/GenBank/DDBJ databases">
        <title>Partial sequence of psychrophilic Colwellia sp.</title>
        <authorList>
            <person name="Pankowski J.A."/>
            <person name="Leong J.S."/>
            <person name="Nano F.E."/>
        </authorList>
    </citation>
    <scope>NUCLEOTIDE SEQUENCE</scope>
    <source>
        <strain evidence="2">C1</strain>
    </source>
</reference>